<name>A0ABD0LT45_9CAEN</name>
<keyword evidence="2" id="KW-1185">Reference proteome</keyword>
<reference evidence="1 2" key="1">
    <citation type="journal article" date="2023" name="Sci. Data">
        <title>Genome assembly of the Korean intertidal mud-creeper Batillaria attramentaria.</title>
        <authorList>
            <person name="Patra A.K."/>
            <person name="Ho P.T."/>
            <person name="Jun S."/>
            <person name="Lee S.J."/>
            <person name="Kim Y."/>
            <person name="Won Y.J."/>
        </authorList>
    </citation>
    <scope>NUCLEOTIDE SEQUENCE [LARGE SCALE GENOMIC DNA]</scope>
    <source>
        <strain evidence="1">Wonlab-2016</strain>
    </source>
</reference>
<gene>
    <name evidence="1" type="ORF">BaRGS_00006642</name>
</gene>
<evidence type="ECO:0000313" key="1">
    <source>
        <dbReference type="EMBL" id="KAK7502278.1"/>
    </source>
</evidence>
<dbReference type="EMBL" id="JACVVK020000027">
    <property type="protein sequence ID" value="KAK7502278.1"/>
    <property type="molecule type" value="Genomic_DNA"/>
</dbReference>
<organism evidence="1 2">
    <name type="scientific">Batillaria attramentaria</name>
    <dbReference type="NCBI Taxonomy" id="370345"/>
    <lineage>
        <taxon>Eukaryota</taxon>
        <taxon>Metazoa</taxon>
        <taxon>Spiralia</taxon>
        <taxon>Lophotrochozoa</taxon>
        <taxon>Mollusca</taxon>
        <taxon>Gastropoda</taxon>
        <taxon>Caenogastropoda</taxon>
        <taxon>Sorbeoconcha</taxon>
        <taxon>Cerithioidea</taxon>
        <taxon>Batillariidae</taxon>
        <taxon>Batillaria</taxon>
    </lineage>
</organism>
<dbReference type="Proteomes" id="UP001519460">
    <property type="component" value="Unassembled WGS sequence"/>
</dbReference>
<proteinExistence type="predicted"/>
<dbReference type="AlphaFoldDB" id="A0ABD0LT45"/>
<evidence type="ECO:0000313" key="2">
    <source>
        <dbReference type="Proteomes" id="UP001519460"/>
    </source>
</evidence>
<accession>A0ABD0LT45</accession>
<comment type="caution">
    <text evidence="1">The sequence shown here is derived from an EMBL/GenBank/DDBJ whole genome shotgun (WGS) entry which is preliminary data.</text>
</comment>
<sequence length="95" mass="10482">MRLLHQPTRRGPCTPVDTRVFTWSPGVLAVSLSATGAQQGRRTLDPGREAPLDVGKRVVVIWADEFIIIWGYSPDQGLEARAVSCDTRFQSATMI</sequence>
<protein>
    <submittedName>
        <fullName evidence="1">Uncharacterized protein</fullName>
    </submittedName>
</protein>